<keyword evidence="1" id="KW-0812">Transmembrane</keyword>
<evidence type="ECO:0000256" key="1">
    <source>
        <dbReference type="SAM" id="Phobius"/>
    </source>
</evidence>
<keyword evidence="1" id="KW-0472">Membrane</keyword>
<feature type="transmembrane region" description="Helical" evidence="1">
    <location>
        <begin position="26"/>
        <end position="48"/>
    </location>
</feature>
<keyword evidence="3" id="KW-1185">Reference proteome</keyword>
<dbReference type="AlphaFoldDB" id="A0AAV9ER89"/>
<dbReference type="Proteomes" id="UP001180020">
    <property type="component" value="Unassembled WGS sequence"/>
</dbReference>
<dbReference type="EMBL" id="JAUJYO010000005">
    <property type="protein sequence ID" value="KAK1316145.1"/>
    <property type="molecule type" value="Genomic_DNA"/>
</dbReference>
<gene>
    <name evidence="2" type="primary">TIM22-3</name>
    <name evidence="2" type="ORF">QJS10_CPA05g01009</name>
</gene>
<name>A0AAV9ER89_ACOCL</name>
<sequence>MACSRRTEDGADKRTAGQCCSLPPHVIPLALIAAVSAGGAFLGSIYGFNSGLINKRGYKGAFARAGSHAKYLSYTFNQTSAIICGVEDLVFYILRSLHAKAGILNLYLRSSIEE</sequence>
<keyword evidence="1" id="KW-1133">Transmembrane helix</keyword>
<evidence type="ECO:0000313" key="2">
    <source>
        <dbReference type="EMBL" id="KAK1316145.1"/>
    </source>
</evidence>
<comment type="caution">
    <text evidence="2">The sequence shown here is derived from an EMBL/GenBank/DDBJ whole genome shotgun (WGS) entry which is preliminary data.</text>
</comment>
<protein>
    <submittedName>
        <fullName evidence="2">Mitochondrial import inner membrane translocase subunit TIM22-3</fullName>
    </submittedName>
</protein>
<proteinExistence type="predicted"/>
<accession>A0AAV9ER89</accession>
<reference evidence="2" key="1">
    <citation type="journal article" date="2023" name="Nat. Commun.">
        <title>Diploid and tetraploid genomes of Acorus and the evolution of monocots.</title>
        <authorList>
            <person name="Ma L."/>
            <person name="Liu K.W."/>
            <person name="Li Z."/>
            <person name="Hsiao Y.Y."/>
            <person name="Qi Y."/>
            <person name="Fu T."/>
            <person name="Tang G.D."/>
            <person name="Zhang D."/>
            <person name="Sun W.H."/>
            <person name="Liu D.K."/>
            <person name="Li Y."/>
            <person name="Chen G.Z."/>
            <person name="Liu X.D."/>
            <person name="Liao X.Y."/>
            <person name="Jiang Y.T."/>
            <person name="Yu X."/>
            <person name="Hao Y."/>
            <person name="Huang J."/>
            <person name="Zhao X.W."/>
            <person name="Ke S."/>
            <person name="Chen Y.Y."/>
            <person name="Wu W.L."/>
            <person name="Hsu J.L."/>
            <person name="Lin Y.F."/>
            <person name="Huang M.D."/>
            <person name="Li C.Y."/>
            <person name="Huang L."/>
            <person name="Wang Z.W."/>
            <person name="Zhao X."/>
            <person name="Zhong W.Y."/>
            <person name="Peng D.H."/>
            <person name="Ahmad S."/>
            <person name="Lan S."/>
            <person name="Zhang J.S."/>
            <person name="Tsai W.C."/>
            <person name="Van de Peer Y."/>
            <person name="Liu Z.J."/>
        </authorList>
    </citation>
    <scope>NUCLEOTIDE SEQUENCE</scope>
    <source>
        <strain evidence="2">CP</strain>
    </source>
</reference>
<organism evidence="2 3">
    <name type="scientific">Acorus calamus</name>
    <name type="common">Sweet flag</name>
    <dbReference type="NCBI Taxonomy" id="4465"/>
    <lineage>
        <taxon>Eukaryota</taxon>
        <taxon>Viridiplantae</taxon>
        <taxon>Streptophyta</taxon>
        <taxon>Embryophyta</taxon>
        <taxon>Tracheophyta</taxon>
        <taxon>Spermatophyta</taxon>
        <taxon>Magnoliopsida</taxon>
        <taxon>Liliopsida</taxon>
        <taxon>Acoraceae</taxon>
        <taxon>Acorus</taxon>
    </lineage>
</organism>
<evidence type="ECO:0000313" key="3">
    <source>
        <dbReference type="Proteomes" id="UP001180020"/>
    </source>
</evidence>
<reference evidence="2" key="2">
    <citation type="submission" date="2023-06" db="EMBL/GenBank/DDBJ databases">
        <authorList>
            <person name="Ma L."/>
            <person name="Liu K.-W."/>
            <person name="Li Z."/>
            <person name="Hsiao Y.-Y."/>
            <person name="Qi Y."/>
            <person name="Fu T."/>
            <person name="Tang G."/>
            <person name="Zhang D."/>
            <person name="Sun W.-H."/>
            <person name="Liu D.-K."/>
            <person name="Li Y."/>
            <person name="Chen G.-Z."/>
            <person name="Liu X.-D."/>
            <person name="Liao X.-Y."/>
            <person name="Jiang Y.-T."/>
            <person name="Yu X."/>
            <person name="Hao Y."/>
            <person name="Huang J."/>
            <person name="Zhao X.-W."/>
            <person name="Ke S."/>
            <person name="Chen Y.-Y."/>
            <person name="Wu W.-L."/>
            <person name="Hsu J.-L."/>
            <person name="Lin Y.-F."/>
            <person name="Huang M.-D."/>
            <person name="Li C.-Y."/>
            <person name="Huang L."/>
            <person name="Wang Z.-W."/>
            <person name="Zhao X."/>
            <person name="Zhong W.-Y."/>
            <person name="Peng D.-H."/>
            <person name="Ahmad S."/>
            <person name="Lan S."/>
            <person name="Zhang J.-S."/>
            <person name="Tsai W.-C."/>
            <person name="Van De Peer Y."/>
            <person name="Liu Z.-J."/>
        </authorList>
    </citation>
    <scope>NUCLEOTIDE SEQUENCE</scope>
    <source>
        <strain evidence="2">CP</strain>
        <tissue evidence="2">Leaves</tissue>
    </source>
</reference>